<evidence type="ECO:0000259" key="8">
    <source>
        <dbReference type="Pfam" id="PF14293"/>
    </source>
</evidence>
<proteinExistence type="inferred from homology"/>
<evidence type="ECO:0000256" key="7">
    <source>
        <dbReference type="SAM" id="Phobius"/>
    </source>
</evidence>
<dbReference type="PANTHER" id="PTHR37937:SF1">
    <property type="entry name" value="CONJUGATIVE TRANSFER: DNA TRANSPORT"/>
    <property type="match status" value="1"/>
</dbReference>
<dbReference type="Proteomes" id="UP001500936">
    <property type="component" value="Unassembled WGS sequence"/>
</dbReference>
<sequence length="663" mass="73882">MRDERRELNKQQEMLLWAGLAMLALHFYVELHSFFAGYGFASPVSDQILGKVTTNSKLFATPWTLKLLAGACIGAYGTASRGIKSTSLRGSQVIRAIGIGLTLYLGSTLMLRQNSAWLLARMDLTAVSGLYLVASLAGMLYLLKGTQGINRLLGFTLGGDVFNQENETFPQEERKLDNEYSVNLPTQYTYQGKTRSGWINLSAPFRGTLVTGTPGSGKSFGIINSVIRQHIAKGFSMYVYDYKFPTLSLVAFNAMLRHQKKLPAGIQFYCINFDDPRKSHRCNPLHPDYLPRIDHAFQSARTVLLNLNKTWITKQGEYFIESPINYVTALIWFLRQYDKGQYCTFPHLVELVSRNYRELLPILMDRPDIAAYMAPFASAYQGGAMDQLEGQISSAQIGLARLASPALYWTMSGNDFKLDINNPKAPKILCLGNNGELEDTYGAALGLFNFRILSLINKEGQHPSSIVVDELPTIYFKGIAKLIATGRSNRVAVTIGMQDYSQLEKDYGKIEADSIKNTCGNVISGQVTGQTAEAMQNRLGKNVQRKQSLNIQSEDTSHGISTELNFMAPAAKIGMLSQGWVVGVVADNAGQESERKAFHARVTIDEADFKSEQRVRELPNFTNFTPHDSGLDTKVHANYLKIKEDIANLVQSELERLTIKYKK</sequence>
<keyword evidence="10" id="KW-1185">Reference proteome</keyword>
<feature type="transmembrane region" description="Helical" evidence="7">
    <location>
        <begin position="15"/>
        <end position="40"/>
    </location>
</feature>
<dbReference type="Gene3D" id="3.40.50.300">
    <property type="entry name" value="P-loop containing nucleotide triphosphate hydrolases"/>
    <property type="match status" value="2"/>
</dbReference>
<dbReference type="PANTHER" id="PTHR37937">
    <property type="entry name" value="CONJUGATIVE TRANSFER: DNA TRANSPORT"/>
    <property type="match status" value="1"/>
</dbReference>
<feature type="transmembrane region" description="Helical" evidence="7">
    <location>
        <begin position="124"/>
        <end position="143"/>
    </location>
</feature>
<dbReference type="Pfam" id="PF14293">
    <property type="entry name" value="YWFCY"/>
    <property type="match status" value="1"/>
</dbReference>
<accession>A0ABP8KYS3</accession>
<reference evidence="10" key="1">
    <citation type="journal article" date="2019" name="Int. J. Syst. Evol. Microbiol.">
        <title>The Global Catalogue of Microorganisms (GCM) 10K type strain sequencing project: providing services to taxonomists for standard genome sequencing and annotation.</title>
        <authorList>
            <consortium name="The Broad Institute Genomics Platform"/>
            <consortium name="The Broad Institute Genome Sequencing Center for Infectious Disease"/>
            <person name="Wu L."/>
            <person name="Ma J."/>
        </authorList>
    </citation>
    <scope>NUCLEOTIDE SEQUENCE [LARGE SCALE GENOMIC DNA]</scope>
    <source>
        <strain evidence="10">JCM 17925</strain>
    </source>
</reference>
<dbReference type="InterPro" id="IPR025988">
    <property type="entry name" value="YWFCY_dom"/>
</dbReference>
<evidence type="ECO:0000256" key="6">
    <source>
        <dbReference type="ARBA" id="ARBA00023136"/>
    </source>
</evidence>
<evidence type="ECO:0000256" key="1">
    <source>
        <dbReference type="ARBA" id="ARBA00004651"/>
    </source>
</evidence>
<name>A0ABP8KYS3_9BACT</name>
<keyword evidence="6 7" id="KW-0472">Membrane</keyword>
<evidence type="ECO:0000313" key="9">
    <source>
        <dbReference type="EMBL" id="GAA4419358.1"/>
    </source>
</evidence>
<evidence type="ECO:0000313" key="10">
    <source>
        <dbReference type="Proteomes" id="UP001500936"/>
    </source>
</evidence>
<dbReference type="InterPro" id="IPR051539">
    <property type="entry name" value="T4SS-coupling_protein"/>
</dbReference>
<evidence type="ECO:0000256" key="3">
    <source>
        <dbReference type="ARBA" id="ARBA00022475"/>
    </source>
</evidence>
<evidence type="ECO:0000256" key="2">
    <source>
        <dbReference type="ARBA" id="ARBA00008806"/>
    </source>
</evidence>
<dbReference type="InterPro" id="IPR003688">
    <property type="entry name" value="TraG/VirD4"/>
</dbReference>
<evidence type="ECO:0000256" key="4">
    <source>
        <dbReference type="ARBA" id="ARBA00022692"/>
    </source>
</evidence>
<comment type="caution">
    <text evidence="9">The sequence shown here is derived from an EMBL/GenBank/DDBJ whole genome shotgun (WGS) entry which is preliminary data.</text>
</comment>
<organism evidence="9 10">
    <name type="scientific">Nibrella viscosa</name>
    <dbReference type="NCBI Taxonomy" id="1084524"/>
    <lineage>
        <taxon>Bacteria</taxon>
        <taxon>Pseudomonadati</taxon>
        <taxon>Bacteroidota</taxon>
        <taxon>Cytophagia</taxon>
        <taxon>Cytophagales</taxon>
        <taxon>Spirosomataceae</taxon>
        <taxon>Nibrella</taxon>
    </lineage>
</organism>
<comment type="similarity">
    <text evidence="2">Belongs to the VirD4/TraG family.</text>
</comment>
<comment type="subcellular location">
    <subcellularLocation>
        <location evidence="1">Cell membrane</location>
        <topology evidence="1">Multi-pass membrane protein</topology>
    </subcellularLocation>
</comment>
<feature type="domain" description="YWFCY" evidence="8">
    <location>
        <begin position="4"/>
        <end position="153"/>
    </location>
</feature>
<dbReference type="EMBL" id="BAABHB010000018">
    <property type="protein sequence ID" value="GAA4419358.1"/>
    <property type="molecule type" value="Genomic_DNA"/>
</dbReference>
<dbReference type="CDD" id="cd01127">
    <property type="entry name" value="TrwB_TraG_TraD_VirD4"/>
    <property type="match status" value="2"/>
</dbReference>
<keyword evidence="3" id="KW-1003">Cell membrane</keyword>
<keyword evidence="5 7" id="KW-1133">Transmembrane helix</keyword>
<gene>
    <name evidence="9" type="primary">mobC_2</name>
    <name evidence="9" type="ORF">GCM10023187_53600</name>
</gene>
<dbReference type="SUPFAM" id="SSF52540">
    <property type="entry name" value="P-loop containing nucleoside triphosphate hydrolases"/>
    <property type="match status" value="1"/>
</dbReference>
<feature type="transmembrane region" description="Helical" evidence="7">
    <location>
        <begin position="92"/>
        <end position="112"/>
    </location>
</feature>
<dbReference type="RefSeq" id="WP_345271142.1">
    <property type="nucleotide sequence ID" value="NZ_BAABHB010000018.1"/>
</dbReference>
<protein>
    <submittedName>
        <fullName evidence="9">Conjugal transfer protein MobC</fullName>
    </submittedName>
</protein>
<dbReference type="InterPro" id="IPR027417">
    <property type="entry name" value="P-loop_NTPase"/>
</dbReference>
<dbReference type="Pfam" id="PF02534">
    <property type="entry name" value="T4SS-DNA_transf"/>
    <property type="match status" value="1"/>
</dbReference>
<evidence type="ECO:0000256" key="5">
    <source>
        <dbReference type="ARBA" id="ARBA00022989"/>
    </source>
</evidence>
<keyword evidence="4 7" id="KW-0812">Transmembrane</keyword>